<sequence length="78" mass="9020">MTYNILPQKSINIQLVNSLVQIIRSLSQEERHLLEKELFFEDSEPSTQELMQLAVVGNAFDFLHNEPDIYTNEDGEPV</sequence>
<dbReference type="EMBL" id="JAHHGZ010000076">
    <property type="protein sequence ID" value="MBW4672408.1"/>
    <property type="molecule type" value="Genomic_DNA"/>
</dbReference>
<proteinExistence type="predicted"/>
<evidence type="ECO:0000313" key="2">
    <source>
        <dbReference type="Proteomes" id="UP000729701"/>
    </source>
</evidence>
<reference evidence="1" key="1">
    <citation type="submission" date="2021-05" db="EMBL/GenBank/DDBJ databases">
        <authorList>
            <person name="Pietrasiak N."/>
            <person name="Ward R."/>
            <person name="Stajich J.E."/>
            <person name="Kurbessoian T."/>
        </authorList>
    </citation>
    <scope>NUCLEOTIDE SEQUENCE</scope>
    <source>
        <strain evidence="1">GSE-NOS-MK-12-04C</strain>
    </source>
</reference>
<evidence type="ECO:0000313" key="1">
    <source>
        <dbReference type="EMBL" id="MBW4672408.1"/>
    </source>
</evidence>
<comment type="caution">
    <text evidence="1">The sequence shown here is derived from an EMBL/GenBank/DDBJ whole genome shotgun (WGS) entry which is preliminary data.</text>
</comment>
<dbReference type="Proteomes" id="UP000729701">
    <property type="component" value="Unassembled WGS sequence"/>
</dbReference>
<gene>
    <name evidence="1" type="ORF">KME60_34580</name>
</gene>
<reference evidence="1" key="2">
    <citation type="journal article" date="2022" name="Microbiol. Resour. Announc.">
        <title>Metagenome Sequencing to Explore Phylogenomics of Terrestrial Cyanobacteria.</title>
        <authorList>
            <person name="Ward R.D."/>
            <person name="Stajich J.E."/>
            <person name="Johansen J.R."/>
            <person name="Huntemann M."/>
            <person name="Clum A."/>
            <person name="Foster B."/>
            <person name="Foster B."/>
            <person name="Roux S."/>
            <person name="Palaniappan K."/>
            <person name="Varghese N."/>
            <person name="Mukherjee S."/>
            <person name="Reddy T.B.K."/>
            <person name="Daum C."/>
            <person name="Copeland A."/>
            <person name="Chen I.A."/>
            <person name="Ivanova N.N."/>
            <person name="Kyrpides N.C."/>
            <person name="Shapiro N."/>
            <person name="Eloe-Fadrosh E.A."/>
            <person name="Pietrasiak N."/>
        </authorList>
    </citation>
    <scope>NUCLEOTIDE SEQUENCE</scope>
    <source>
        <strain evidence="1">GSE-NOS-MK-12-04C</strain>
    </source>
</reference>
<accession>A0A951QV54</accession>
<protein>
    <submittedName>
        <fullName evidence="1">Uncharacterized protein</fullName>
    </submittedName>
</protein>
<dbReference type="AlphaFoldDB" id="A0A951QV54"/>
<organism evidence="1 2">
    <name type="scientific">Cyanomargarita calcarea GSE-NOS-MK-12-04C</name>
    <dbReference type="NCBI Taxonomy" id="2839659"/>
    <lineage>
        <taxon>Bacteria</taxon>
        <taxon>Bacillati</taxon>
        <taxon>Cyanobacteriota</taxon>
        <taxon>Cyanophyceae</taxon>
        <taxon>Nostocales</taxon>
        <taxon>Cyanomargaritaceae</taxon>
        <taxon>Cyanomargarita</taxon>
    </lineage>
</organism>
<name>A0A951QV54_9CYAN</name>